<dbReference type="GO" id="GO:0052621">
    <property type="term" value="F:diguanylate cyclase activity"/>
    <property type="evidence" value="ECO:0007669"/>
    <property type="project" value="UniProtKB-EC"/>
</dbReference>
<dbReference type="CDD" id="cd01949">
    <property type="entry name" value="GGDEF"/>
    <property type="match status" value="1"/>
</dbReference>
<dbReference type="SMART" id="SM00267">
    <property type="entry name" value="GGDEF"/>
    <property type="match status" value="1"/>
</dbReference>
<dbReference type="InterPro" id="IPR043128">
    <property type="entry name" value="Rev_trsase/Diguanyl_cyclase"/>
</dbReference>
<evidence type="ECO:0000256" key="1">
    <source>
        <dbReference type="ARBA" id="ARBA00001946"/>
    </source>
</evidence>
<dbReference type="Gene3D" id="3.30.70.270">
    <property type="match status" value="1"/>
</dbReference>
<accession>A0A2K9LGV6</accession>
<dbReference type="InterPro" id="IPR050469">
    <property type="entry name" value="Diguanylate_Cyclase"/>
</dbReference>
<feature type="domain" description="GGDEF" evidence="4">
    <location>
        <begin position="189"/>
        <end position="321"/>
    </location>
</feature>
<proteinExistence type="predicted"/>
<dbReference type="PANTHER" id="PTHR45138">
    <property type="entry name" value="REGULATORY COMPONENTS OF SENSORY TRANSDUCTION SYSTEM"/>
    <property type="match status" value="1"/>
</dbReference>
<dbReference type="GO" id="GO:0043709">
    <property type="term" value="P:cell adhesion involved in single-species biofilm formation"/>
    <property type="evidence" value="ECO:0007669"/>
    <property type="project" value="TreeGrafter"/>
</dbReference>
<dbReference type="InterPro" id="IPR029787">
    <property type="entry name" value="Nucleotide_cyclase"/>
</dbReference>
<organism evidence="5 6">
    <name type="scientific">Ketobacter alkanivorans</name>
    <dbReference type="NCBI Taxonomy" id="1917421"/>
    <lineage>
        <taxon>Bacteria</taxon>
        <taxon>Pseudomonadati</taxon>
        <taxon>Pseudomonadota</taxon>
        <taxon>Gammaproteobacteria</taxon>
        <taxon>Pseudomonadales</taxon>
        <taxon>Ketobacteraceae</taxon>
        <taxon>Ketobacter</taxon>
    </lineage>
</organism>
<name>A0A2K9LGV6_9GAMM</name>
<dbReference type="Pfam" id="PF00990">
    <property type="entry name" value="GGDEF"/>
    <property type="match status" value="1"/>
</dbReference>
<dbReference type="EMBL" id="CP022684">
    <property type="protein sequence ID" value="AUM11579.1"/>
    <property type="molecule type" value="Genomic_DNA"/>
</dbReference>
<protein>
    <recommendedName>
        <fullName evidence="2">diguanylate cyclase</fullName>
        <ecNumber evidence="2">2.7.7.65</ecNumber>
    </recommendedName>
</protein>
<dbReference type="AlphaFoldDB" id="A0A2K9LGV6"/>
<sequence>MSKIELDEELVMNAIIGARIVDLDSNGLVNSELHGPEGFRARSHNEALALSRLNAVLQTSIELPEIIRLFFKEIQRALSLDGLAYEHRNNRFEYQLGDQDGYPSHYRIQTDSDYLGELTLFRTEEDFQQSDLEKLDRLVTALVFPLRNGLRYHEAVRASLTDGLTGAGNRISLDSILSREVDQANRYGHPLSVLILDLDYFKHINDTFGHAVGDHVLRNIANAIKATCRNADMTFRYGGEEFVVLLNKTDVAGAKIGAERVRRIIENLDICLGDASIPVTTSIGVASLCHGESREGLLKRADKALYGAKANGRNRVVVAEPTLANA</sequence>
<evidence type="ECO:0000313" key="5">
    <source>
        <dbReference type="EMBL" id="AUM11579.1"/>
    </source>
</evidence>
<evidence type="ECO:0000259" key="4">
    <source>
        <dbReference type="PROSITE" id="PS50887"/>
    </source>
</evidence>
<dbReference type="InterPro" id="IPR000160">
    <property type="entry name" value="GGDEF_dom"/>
</dbReference>
<dbReference type="KEGG" id="kak:Kalk_03725"/>
<gene>
    <name evidence="5" type="ORF">Kalk_03725</name>
</gene>
<evidence type="ECO:0000313" key="6">
    <source>
        <dbReference type="Proteomes" id="UP000235116"/>
    </source>
</evidence>
<dbReference type="OrthoDB" id="9812260at2"/>
<evidence type="ECO:0000256" key="3">
    <source>
        <dbReference type="ARBA" id="ARBA00034247"/>
    </source>
</evidence>
<dbReference type="EC" id="2.7.7.65" evidence="2"/>
<dbReference type="FunFam" id="3.30.70.270:FF:000001">
    <property type="entry name" value="Diguanylate cyclase domain protein"/>
    <property type="match status" value="1"/>
</dbReference>
<reference evidence="6" key="1">
    <citation type="submission" date="2017-08" db="EMBL/GenBank/DDBJ databases">
        <title>Direct submision.</title>
        <authorList>
            <person name="Kim S.-J."/>
            <person name="Rhee S.-K."/>
        </authorList>
    </citation>
    <scope>NUCLEOTIDE SEQUENCE [LARGE SCALE GENOMIC DNA]</scope>
    <source>
        <strain evidence="6">GI5</strain>
    </source>
</reference>
<comment type="catalytic activity">
    <reaction evidence="3">
        <text>2 GTP = 3',3'-c-di-GMP + 2 diphosphate</text>
        <dbReference type="Rhea" id="RHEA:24898"/>
        <dbReference type="ChEBI" id="CHEBI:33019"/>
        <dbReference type="ChEBI" id="CHEBI:37565"/>
        <dbReference type="ChEBI" id="CHEBI:58805"/>
        <dbReference type="EC" id="2.7.7.65"/>
    </reaction>
</comment>
<dbReference type="GO" id="GO:1902201">
    <property type="term" value="P:negative regulation of bacterial-type flagellum-dependent cell motility"/>
    <property type="evidence" value="ECO:0007669"/>
    <property type="project" value="TreeGrafter"/>
</dbReference>
<comment type="cofactor">
    <cofactor evidence="1">
        <name>Mg(2+)</name>
        <dbReference type="ChEBI" id="CHEBI:18420"/>
    </cofactor>
</comment>
<dbReference type="PROSITE" id="PS50887">
    <property type="entry name" value="GGDEF"/>
    <property type="match status" value="1"/>
</dbReference>
<dbReference type="Proteomes" id="UP000235116">
    <property type="component" value="Chromosome"/>
</dbReference>
<dbReference type="PANTHER" id="PTHR45138:SF9">
    <property type="entry name" value="DIGUANYLATE CYCLASE DGCM-RELATED"/>
    <property type="match status" value="1"/>
</dbReference>
<dbReference type="NCBIfam" id="TIGR00254">
    <property type="entry name" value="GGDEF"/>
    <property type="match status" value="1"/>
</dbReference>
<dbReference type="SUPFAM" id="SSF55073">
    <property type="entry name" value="Nucleotide cyclase"/>
    <property type="match status" value="1"/>
</dbReference>
<evidence type="ECO:0000256" key="2">
    <source>
        <dbReference type="ARBA" id="ARBA00012528"/>
    </source>
</evidence>
<keyword evidence="6" id="KW-1185">Reference proteome</keyword>
<dbReference type="GO" id="GO:0005886">
    <property type="term" value="C:plasma membrane"/>
    <property type="evidence" value="ECO:0007669"/>
    <property type="project" value="TreeGrafter"/>
</dbReference>
<dbReference type="RefSeq" id="WP_101892919.1">
    <property type="nucleotide sequence ID" value="NZ_CP022684.1"/>
</dbReference>